<comment type="caution">
    <text evidence="3">The sequence shown here is derived from an EMBL/GenBank/DDBJ whole genome shotgun (WGS) entry which is preliminary data.</text>
</comment>
<accession>A0ABX9S5F6</accession>
<keyword evidence="1" id="KW-0732">Signal</keyword>
<proteinExistence type="predicted"/>
<dbReference type="PANTHER" id="PTHR43283:SF14">
    <property type="entry name" value="BLL8153 PROTEIN"/>
    <property type="match status" value="1"/>
</dbReference>
<protein>
    <submittedName>
        <fullName evidence="3">CubicO group peptidase (Beta-lactamase class C family)</fullName>
    </submittedName>
</protein>
<feature type="chain" id="PRO_5046681086" evidence="1">
    <location>
        <begin position="32"/>
        <end position="459"/>
    </location>
</feature>
<evidence type="ECO:0000313" key="4">
    <source>
        <dbReference type="Proteomes" id="UP000267341"/>
    </source>
</evidence>
<reference evidence="3 4" key="1">
    <citation type="submission" date="2018-10" db="EMBL/GenBank/DDBJ databases">
        <title>Genomic Encyclopedia of Type Strains, Phase IV (KMG-IV): sequencing the most valuable type-strain genomes for metagenomic binning, comparative biology and taxonomic classification.</title>
        <authorList>
            <person name="Goeker M."/>
        </authorList>
    </citation>
    <scope>NUCLEOTIDE SEQUENCE [LARGE SCALE GENOMIC DNA]</scope>
    <source>
        <strain evidence="3 4">DSM 5079</strain>
    </source>
</reference>
<dbReference type="SUPFAM" id="SSF56601">
    <property type="entry name" value="beta-lactamase/transpeptidase-like"/>
    <property type="match status" value="1"/>
</dbReference>
<dbReference type="InterPro" id="IPR012338">
    <property type="entry name" value="Beta-lactam/transpept-like"/>
</dbReference>
<dbReference type="Gene3D" id="3.40.710.10">
    <property type="entry name" value="DD-peptidase/beta-lactamase superfamily"/>
    <property type="match status" value="1"/>
</dbReference>
<evidence type="ECO:0000256" key="1">
    <source>
        <dbReference type="SAM" id="SignalP"/>
    </source>
</evidence>
<dbReference type="Proteomes" id="UP000267341">
    <property type="component" value="Unassembled WGS sequence"/>
</dbReference>
<evidence type="ECO:0000313" key="3">
    <source>
        <dbReference type="EMBL" id="RKR65526.1"/>
    </source>
</evidence>
<gene>
    <name evidence="3" type="ORF">C7387_2271</name>
</gene>
<organism evidence="3 4">
    <name type="scientific">Yokenella regensburgei</name>
    <dbReference type="NCBI Taxonomy" id="158877"/>
    <lineage>
        <taxon>Bacteria</taxon>
        <taxon>Pseudomonadati</taxon>
        <taxon>Pseudomonadota</taxon>
        <taxon>Gammaproteobacteria</taxon>
        <taxon>Enterobacterales</taxon>
        <taxon>Enterobacteriaceae</taxon>
        <taxon>Yokenella</taxon>
    </lineage>
</organism>
<name>A0ABX9S5F6_9ENTR</name>
<dbReference type="Pfam" id="PF00144">
    <property type="entry name" value="Beta-lactamase"/>
    <property type="match status" value="1"/>
</dbReference>
<dbReference type="InterPro" id="IPR001466">
    <property type="entry name" value="Beta-lactam-related"/>
</dbReference>
<dbReference type="InterPro" id="IPR050789">
    <property type="entry name" value="Diverse_Enzym_Activities"/>
</dbReference>
<feature type="signal peptide" evidence="1">
    <location>
        <begin position="1"/>
        <end position="31"/>
    </location>
</feature>
<dbReference type="GeneID" id="66904290"/>
<keyword evidence="4" id="KW-1185">Reference proteome</keyword>
<dbReference type="EMBL" id="RBIZ01000003">
    <property type="protein sequence ID" value="RKR65526.1"/>
    <property type="molecule type" value="Genomic_DNA"/>
</dbReference>
<dbReference type="PANTHER" id="PTHR43283">
    <property type="entry name" value="BETA-LACTAMASE-RELATED"/>
    <property type="match status" value="1"/>
</dbReference>
<sequence>MYPAYKDNKTLRFFGSVLALCLPLTSFTASASAVPNKAQDKIGAATDFLTLKHDLQPGTYRNVDQIFNTRTFHHGDDVSPLPAAAVPLSTVQYSPDGIHTYDIDDFMKRNNVAGLLIIKDGHIALERYAQGNSETSKWTSFSTGKSIVSTLIGVAVKEGKIKNINDPVTNYLPQMKGTAYDGVTVRQLLQMTSGVQWNEDYRDPKSDFSAMFKCVEEGKANCILGVMSGLQRVATPGTRFNYKTGETHMEGEVLTAALGGESLSSYLSRKIWVPMGMESDGYWLLESKNGKEFAGGSLSMTLRDYGRFGQFILNNGVIKGQQVLPAGWVAEAGYPAPDSPENQQGALYSAINETSHPYANPMGYGYNWWSFPKGQWTAWDYLTDPKVWGNDAYSSTPVKNFPNLSGAFTAQGVFGQFITINQKENLVAVVWSTWETPWIDPKEHETYSFLDAATAKLRM</sequence>
<dbReference type="RefSeq" id="WP_120816675.1">
    <property type="nucleotide sequence ID" value="NZ_CAKMYC010000003.1"/>
</dbReference>
<feature type="domain" description="Beta-lactamase-related" evidence="2">
    <location>
        <begin position="104"/>
        <end position="437"/>
    </location>
</feature>
<evidence type="ECO:0000259" key="2">
    <source>
        <dbReference type="Pfam" id="PF00144"/>
    </source>
</evidence>